<proteinExistence type="predicted"/>
<sequence length="116" mass="13351">MAAWFSVLYTIYDVVERLDADTDTVASKDSISILRAISIFPNCSPGLNGDAWEHVKHMTSTSRVYVRVLQPERICRRFFTAHCTTWEDMTMEAGVRHLAVPLPRVDEYLRILMMTI</sequence>
<organism evidence="1 2">
    <name type="scientific">Macrophomina phaseolina (strain MS6)</name>
    <name type="common">Charcoal rot fungus</name>
    <dbReference type="NCBI Taxonomy" id="1126212"/>
    <lineage>
        <taxon>Eukaryota</taxon>
        <taxon>Fungi</taxon>
        <taxon>Dikarya</taxon>
        <taxon>Ascomycota</taxon>
        <taxon>Pezizomycotina</taxon>
        <taxon>Dothideomycetes</taxon>
        <taxon>Dothideomycetes incertae sedis</taxon>
        <taxon>Botryosphaeriales</taxon>
        <taxon>Botryosphaeriaceae</taxon>
        <taxon>Macrophomina</taxon>
    </lineage>
</organism>
<reference evidence="1 2" key="1">
    <citation type="journal article" date="2012" name="BMC Genomics">
        <title>Tools to kill: Genome of one of the most destructive plant pathogenic fungi Macrophomina phaseolina.</title>
        <authorList>
            <person name="Islam M.S."/>
            <person name="Haque M.S."/>
            <person name="Islam M.M."/>
            <person name="Emdad E.M."/>
            <person name="Halim A."/>
            <person name="Hossen Q.M.M."/>
            <person name="Hossain M.Z."/>
            <person name="Ahmed B."/>
            <person name="Rahim S."/>
            <person name="Rahman M.S."/>
            <person name="Alam M.M."/>
            <person name="Hou S."/>
            <person name="Wan X."/>
            <person name="Saito J.A."/>
            <person name="Alam M."/>
        </authorList>
    </citation>
    <scope>NUCLEOTIDE SEQUENCE [LARGE SCALE GENOMIC DNA]</scope>
    <source>
        <strain evidence="1 2">MS6</strain>
    </source>
</reference>
<comment type="caution">
    <text evidence="1">The sequence shown here is derived from an EMBL/GenBank/DDBJ whole genome shotgun (WGS) entry which is preliminary data.</text>
</comment>
<evidence type="ECO:0000313" key="2">
    <source>
        <dbReference type="Proteomes" id="UP000007129"/>
    </source>
</evidence>
<name>K2RDX7_MACPH</name>
<dbReference type="VEuPathDB" id="FungiDB:MPH_11840"/>
<accession>K2RDX7</accession>
<dbReference type="EMBL" id="AHHD01000499">
    <property type="protein sequence ID" value="EKG11097.1"/>
    <property type="molecule type" value="Genomic_DNA"/>
</dbReference>
<dbReference type="HOGENOM" id="CLU_2097328_0_0_1"/>
<protein>
    <submittedName>
        <fullName evidence="1">Uncharacterized protein</fullName>
    </submittedName>
</protein>
<gene>
    <name evidence="1" type="ORF">MPH_11840</name>
</gene>
<dbReference type="Proteomes" id="UP000007129">
    <property type="component" value="Unassembled WGS sequence"/>
</dbReference>
<dbReference type="InParanoid" id="K2RDX7"/>
<dbReference type="AlphaFoldDB" id="K2RDX7"/>
<evidence type="ECO:0000313" key="1">
    <source>
        <dbReference type="EMBL" id="EKG11097.1"/>
    </source>
</evidence>